<dbReference type="EMBL" id="BKCJ010502938">
    <property type="protein sequence ID" value="GFA86415.1"/>
    <property type="molecule type" value="Genomic_DNA"/>
</dbReference>
<proteinExistence type="predicted"/>
<accession>A0A699KCS8</accession>
<sequence>PMVPGSCGGDGWKSWGVCGVMERGKKVEEMG</sequence>
<protein>
    <submittedName>
        <fullName evidence="1">Uncharacterized protein</fullName>
    </submittedName>
</protein>
<evidence type="ECO:0000313" key="1">
    <source>
        <dbReference type="EMBL" id="GFA86415.1"/>
    </source>
</evidence>
<comment type="caution">
    <text evidence="1">The sequence shown here is derived from an EMBL/GenBank/DDBJ whole genome shotgun (WGS) entry which is preliminary data.</text>
</comment>
<name>A0A699KCS8_TANCI</name>
<gene>
    <name evidence="1" type="ORF">Tci_658387</name>
</gene>
<feature type="non-terminal residue" evidence="1">
    <location>
        <position position="1"/>
    </location>
</feature>
<organism evidence="1">
    <name type="scientific">Tanacetum cinerariifolium</name>
    <name type="common">Dalmatian daisy</name>
    <name type="synonym">Chrysanthemum cinerariifolium</name>
    <dbReference type="NCBI Taxonomy" id="118510"/>
    <lineage>
        <taxon>Eukaryota</taxon>
        <taxon>Viridiplantae</taxon>
        <taxon>Streptophyta</taxon>
        <taxon>Embryophyta</taxon>
        <taxon>Tracheophyta</taxon>
        <taxon>Spermatophyta</taxon>
        <taxon>Magnoliopsida</taxon>
        <taxon>eudicotyledons</taxon>
        <taxon>Gunneridae</taxon>
        <taxon>Pentapetalae</taxon>
        <taxon>asterids</taxon>
        <taxon>campanulids</taxon>
        <taxon>Asterales</taxon>
        <taxon>Asteraceae</taxon>
        <taxon>Asteroideae</taxon>
        <taxon>Anthemideae</taxon>
        <taxon>Anthemidinae</taxon>
        <taxon>Tanacetum</taxon>
    </lineage>
</organism>
<reference evidence="1" key="1">
    <citation type="journal article" date="2019" name="Sci. Rep.">
        <title>Draft genome of Tanacetum cinerariifolium, the natural source of mosquito coil.</title>
        <authorList>
            <person name="Yamashiro T."/>
            <person name="Shiraishi A."/>
            <person name="Satake H."/>
            <person name="Nakayama K."/>
        </authorList>
    </citation>
    <scope>NUCLEOTIDE SEQUENCE</scope>
</reference>
<dbReference type="AlphaFoldDB" id="A0A699KCS8"/>